<dbReference type="Pfam" id="PF01035">
    <property type="entry name" value="DNA_binding_1"/>
    <property type="match status" value="1"/>
</dbReference>
<evidence type="ECO:0000256" key="2">
    <source>
        <dbReference type="ARBA" id="ARBA00008711"/>
    </source>
</evidence>
<dbReference type="FunFam" id="1.10.10.10:FF:000214">
    <property type="entry name" value="Methylated-DNA--protein-cysteine methyltransferase"/>
    <property type="match status" value="1"/>
</dbReference>
<dbReference type="GO" id="GO:0005737">
    <property type="term" value="C:cytoplasm"/>
    <property type="evidence" value="ECO:0007669"/>
    <property type="project" value="UniProtKB-SubCell"/>
</dbReference>
<evidence type="ECO:0000313" key="13">
    <source>
        <dbReference type="Proteomes" id="UP000886844"/>
    </source>
</evidence>
<dbReference type="EC" id="2.1.1.63" evidence="9"/>
<evidence type="ECO:0000256" key="7">
    <source>
        <dbReference type="ARBA" id="ARBA00023204"/>
    </source>
</evidence>
<comment type="caution">
    <text evidence="12">The sequence shown here is derived from an EMBL/GenBank/DDBJ whole genome shotgun (WGS) entry which is preliminary data.</text>
</comment>
<evidence type="ECO:0000256" key="8">
    <source>
        <dbReference type="ARBA" id="ARBA00049348"/>
    </source>
</evidence>
<reference evidence="12" key="1">
    <citation type="journal article" date="2021" name="PeerJ">
        <title>Extensive microbial diversity within the chicken gut microbiome revealed by metagenomics and culture.</title>
        <authorList>
            <person name="Gilroy R."/>
            <person name="Ravi A."/>
            <person name="Getino M."/>
            <person name="Pursley I."/>
            <person name="Horton D.L."/>
            <person name="Alikhan N.F."/>
            <person name="Baker D."/>
            <person name="Gharbi K."/>
            <person name="Hall N."/>
            <person name="Watson M."/>
            <person name="Adriaenssens E.M."/>
            <person name="Foster-Nyarko E."/>
            <person name="Jarju S."/>
            <person name="Secka A."/>
            <person name="Antonio M."/>
            <person name="Oren A."/>
            <person name="Chaudhuri R.R."/>
            <person name="La Ragione R."/>
            <person name="Hildebrand F."/>
            <person name="Pallen M.J."/>
        </authorList>
    </citation>
    <scope>NUCLEOTIDE SEQUENCE</scope>
    <source>
        <strain evidence="12">5134</strain>
    </source>
</reference>
<dbReference type="InterPro" id="IPR036631">
    <property type="entry name" value="MGMT_N_sf"/>
</dbReference>
<evidence type="ECO:0000259" key="11">
    <source>
        <dbReference type="Pfam" id="PF02870"/>
    </source>
</evidence>
<evidence type="ECO:0000256" key="6">
    <source>
        <dbReference type="ARBA" id="ARBA00022763"/>
    </source>
</evidence>
<feature type="domain" description="Methylguanine DNA methyltransferase ribonuclease-like" evidence="11">
    <location>
        <begin position="7"/>
        <end position="72"/>
    </location>
</feature>
<evidence type="ECO:0000256" key="1">
    <source>
        <dbReference type="ARBA" id="ARBA00001286"/>
    </source>
</evidence>
<gene>
    <name evidence="12" type="ORF">H9828_10310</name>
</gene>
<feature type="active site" description="Nucleophile; methyl group acceptor" evidence="9">
    <location>
        <position position="127"/>
    </location>
</feature>
<dbReference type="InterPro" id="IPR023546">
    <property type="entry name" value="MGMT"/>
</dbReference>
<dbReference type="PROSITE" id="PS00374">
    <property type="entry name" value="MGMT"/>
    <property type="match status" value="1"/>
</dbReference>
<evidence type="ECO:0000256" key="3">
    <source>
        <dbReference type="ARBA" id="ARBA00022490"/>
    </source>
</evidence>
<dbReference type="NCBIfam" id="TIGR00589">
    <property type="entry name" value="ogt"/>
    <property type="match status" value="1"/>
</dbReference>
<evidence type="ECO:0000256" key="4">
    <source>
        <dbReference type="ARBA" id="ARBA00022603"/>
    </source>
</evidence>
<comment type="catalytic activity">
    <reaction evidence="8 9">
        <text>a 6-O-methyl-2'-deoxyguanosine in DNA + L-cysteinyl-[protein] = S-methyl-L-cysteinyl-[protein] + a 2'-deoxyguanosine in DNA</text>
        <dbReference type="Rhea" id="RHEA:24000"/>
        <dbReference type="Rhea" id="RHEA-COMP:10131"/>
        <dbReference type="Rhea" id="RHEA-COMP:10132"/>
        <dbReference type="Rhea" id="RHEA-COMP:11367"/>
        <dbReference type="Rhea" id="RHEA-COMP:11368"/>
        <dbReference type="ChEBI" id="CHEBI:29950"/>
        <dbReference type="ChEBI" id="CHEBI:82612"/>
        <dbReference type="ChEBI" id="CHEBI:85445"/>
        <dbReference type="ChEBI" id="CHEBI:85448"/>
        <dbReference type="EC" id="2.1.1.63"/>
    </reaction>
</comment>
<evidence type="ECO:0000259" key="10">
    <source>
        <dbReference type="Pfam" id="PF01035"/>
    </source>
</evidence>
<proteinExistence type="inferred from homology"/>
<dbReference type="AlphaFoldDB" id="A0A9D1Z5A4"/>
<dbReference type="SUPFAM" id="SSF53155">
    <property type="entry name" value="Methylated DNA-protein cysteine methyltransferase domain"/>
    <property type="match status" value="1"/>
</dbReference>
<dbReference type="SUPFAM" id="SSF46767">
    <property type="entry name" value="Methylated DNA-protein cysteine methyltransferase, C-terminal domain"/>
    <property type="match status" value="1"/>
</dbReference>
<organism evidence="12 13">
    <name type="scientific">Candidatus Alistipes intestinigallinarum</name>
    <dbReference type="NCBI Taxonomy" id="2838440"/>
    <lineage>
        <taxon>Bacteria</taxon>
        <taxon>Pseudomonadati</taxon>
        <taxon>Bacteroidota</taxon>
        <taxon>Bacteroidia</taxon>
        <taxon>Bacteroidales</taxon>
        <taxon>Rikenellaceae</taxon>
        <taxon>Alistipes</taxon>
    </lineage>
</organism>
<keyword evidence="5 9" id="KW-0808">Transferase</keyword>
<comment type="similarity">
    <text evidence="2 9">Belongs to the MGMT family.</text>
</comment>
<dbReference type="GO" id="GO:0032259">
    <property type="term" value="P:methylation"/>
    <property type="evidence" value="ECO:0007669"/>
    <property type="project" value="UniProtKB-KW"/>
</dbReference>
<dbReference type="GO" id="GO:0003908">
    <property type="term" value="F:methylated-DNA-[protein]-cysteine S-methyltransferase activity"/>
    <property type="evidence" value="ECO:0007669"/>
    <property type="project" value="UniProtKB-UniRule"/>
</dbReference>
<keyword evidence="7 9" id="KW-0234">DNA repair</keyword>
<protein>
    <recommendedName>
        <fullName evidence="9">Methylated-DNA--protein-cysteine methyltransferase</fullName>
        <ecNumber evidence="9">2.1.1.63</ecNumber>
    </recommendedName>
    <alternativeName>
        <fullName evidence="9">6-O-methylguanine-DNA methyltransferase</fullName>
        <shortName evidence="9">MGMT</shortName>
    </alternativeName>
    <alternativeName>
        <fullName evidence="9">O-6-methylguanine-DNA-alkyltransferase</fullName>
    </alternativeName>
</protein>
<dbReference type="PANTHER" id="PTHR10815">
    <property type="entry name" value="METHYLATED-DNA--PROTEIN-CYSTEINE METHYLTRANSFERASE"/>
    <property type="match status" value="1"/>
</dbReference>
<evidence type="ECO:0000256" key="9">
    <source>
        <dbReference type="HAMAP-Rule" id="MF_00772"/>
    </source>
</evidence>
<name>A0A9D1Z5A4_9BACT</name>
<dbReference type="HAMAP" id="MF_00772">
    <property type="entry name" value="OGT"/>
    <property type="match status" value="1"/>
</dbReference>
<feature type="domain" description="Methylated-DNA-[protein]-cysteine S-methyltransferase DNA binding" evidence="10">
    <location>
        <begin position="76"/>
        <end position="155"/>
    </location>
</feature>
<dbReference type="InterPro" id="IPR014048">
    <property type="entry name" value="MethylDNA_cys_MeTrfase_DNA-bd"/>
</dbReference>
<keyword evidence="6 9" id="KW-0227">DNA damage</keyword>
<reference evidence="12" key="2">
    <citation type="submission" date="2021-04" db="EMBL/GenBank/DDBJ databases">
        <authorList>
            <person name="Gilroy R."/>
        </authorList>
    </citation>
    <scope>NUCLEOTIDE SEQUENCE</scope>
    <source>
        <strain evidence="12">5134</strain>
    </source>
</reference>
<comment type="subcellular location">
    <subcellularLocation>
        <location evidence="9">Cytoplasm</location>
    </subcellularLocation>
</comment>
<comment type="function">
    <text evidence="9">Involved in the cellular defense against the biological effects of O6-methylguanine (O6-MeG) and O4-methylthymine (O4-MeT) in DNA. Repairs the methylated nucleobase in DNA by stoichiometrically transferring the methyl group to a cysteine residue in the enzyme. This is a suicide reaction: the enzyme is irreversibly inactivated.</text>
</comment>
<dbReference type="InterPro" id="IPR036388">
    <property type="entry name" value="WH-like_DNA-bd_sf"/>
</dbReference>
<comment type="miscellaneous">
    <text evidence="9">This enzyme catalyzes only one turnover and therefore is not strictly catalytic. According to one definition, an enzyme is a biocatalyst that acts repeatedly and over many reaction cycles.</text>
</comment>
<dbReference type="InterPro" id="IPR001497">
    <property type="entry name" value="MethylDNA_cys_MeTrfase_AS"/>
</dbReference>
<dbReference type="GO" id="GO:0006307">
    <property type="term" value="P:DNA alkylation repair"/>
    <property type="evidence" value="ECO:0007669"/>
    <property type="project" value="UniProtKB-UniRule"/>
</dbReference>
<dbReference type="PANTHER" id="PTHR10815:SF5">
    <property type="entry name" value="METHYLATED-DNA--PROTEIN-CYSTEINE METHYLTRANSFERASE"/>
    <property type="match status" value="1"/>
</dbReference>
<dbReference type="InterPro" id="IPR036217">
    <property type="entry name" value="MethylDNA_cys_MeTrfase_DNAb"/>
</dbReference>
<keyword evidence="4 9" id="KW-0489">Methyltransferase</keyword>
<dbReference type="Proteomes" id="UP000886844">
    <property type="component" value="Unassembled WGS sequence"/>
</dbReference>
<comment type="catalytic activity">
    <reaction evidence="1 9">
        <text>a 4-O-methyl-thymidine in DNA + L-cysteinyl-[protein] = a thymidine in DNA + S-methyl-L-cysteinyl-[protein]</text>
        <dbReference type="Rhea" id="RHEA:53428"/>
        <dbReference type="Rhea" id="RHEA-COMP:10131"/>
        <dbReference type="Rhea" id="RHEA-COMP:10132"/>
        <dbReference type="Rhea" id="RHEA-COMP:13555"/>
        <dbReference type="Rhea" id="RHEA-COMP:13556"/>
        <dbReference type="ChEBI" id="CHEBI:29950"/>
        <dbReference type="ChEBI" id="CHEBI:82612"/>
        <dbReference type="ChEBI" id="CHEBI:137386"/>
        <dbReference type="ChEBI" id="CHEBI:137387"/>
        <dbReference type="EC" id="2.1.1.63"/>
    </reaction>
</comment>
<dbReference type="InterPro" id="IPR008332">
    <property type="entry name" value="MethylG_MeTrfase_N"/>
</dbReference>
<dbReference type="Gene3D" id="3.30.160.70">
    <property type="entry name" value="Methylated DNA-protein cysteine methyltransferase domain"/>
    <property type="match status" value="1"/>
</dbReference>
<evidence type="ECO:0000313" key="12">
    <source>
        <dbReference type="EMBL" id="HIY69791.1"/>
    </source>
</evidence>
<evidence type="ECO:0000256" key="5">
    <source>
        <dbReference type="ARBA" id="ARBA00022679"/>
    </source>
</evidence>
<accession>A0A9D1Z5A4</accession>
<dbReference type="Gene3D" id="1.10.10.10">
    <property type="entry name" value="Winged helix-like DNA-binding domain superfamily/Winged helix DNA-binding domain"/>
    <property type="match status" value="1"/>
</dbReference>
<sequence length="157" mass="17365">MIRTLQLETPAGPVTVTASDDAVTGLRFGTESPEGAQPCREEEAGPLLRETARQLREYFAGERRTFTLPLAPHGSEFQKKVWAALRTIPYGETRTYRQIAEQIGHNLAFRAVGMANNRNPIGILIPCHRVIGYDGKMTGYAAGIGIKEQLLALETRR</sequence>
<keyword evidence="3 9" id="KW-0963">Cytoplasm</keyword>
<dbReference type="EMBL" id="DXDA01000080">
    <property type="protein sequence ID" value="HIY69791.1"/>
    <property type="molecule type" value="Genomic_DNA"/>
</dbReference>
<dbReference type="CDD" id="cd06445">
    <property type="entry name" value="ATase"/>
    <property type="match status" value="1"/>
</dbReference>
<dbReference type="Pfam" id="PF02870">
    <property type="entry name" value="Methyltransf_1N"/>
    <property type="match status" value="1"/>
</dbReference>